<accession>A0A7Y0E195</accession>
<dbReference type="GO" id="GO:0004069">
    <property type="term" value="F:L-aspartate:2-oxoglutarate aminotransferase activity"/>
    <property type="evidence" value="ECO:0007669"/>
    <property type="project" value="UniProtKB-EC"/>
</dbReference>
<dbReference type="EC" id="2.6.1.1" evidence="4"/>
<comment type="catalytic activity">
    <reaction evidence="8">
        <text>L-aspartate + 2-oxoglutarate = oxaloacetate + L-glutamate</text>
        <dbReference type="Rhea" id="RHEA:21824"/>
        <dbReference type="ChEBI" id="CHEBI:16452"/>
        <dbReference type="ChEBI" id="CHEBI:16810"/>
        <dbReference type="ChEBI" id="CHEBI:29985"/>
        <dbReference type="ChEBI" id="CHEBI:29991"/>
        <dbReference type="EC" id="2.6.1.1"/>
    </reaction>
</comment>
<dbReference type="InterPro" id="IPR015422">
    <property type="entry name" value="PyrdxlP-dep_Trfase_small"/>
</dbReference>
<reference evidence="10 11" key="1">
    <citation type="submission" date="2020-04" db="EMBL/GenBank/DDBJ databases">
        <title>Rhodospirillaceae bacterium KN72 isolated from deep sea.</title>
        <authorList>
            <person name="Zhang D.-C."/>
        </authorList>
    </citation>
    <scope>NUCLEOTIDE SEQUENCE [LARGE SCALE GENOMIC DNA]</scope>
    <source>
        <strain evidence="10 11">KN72</strain>
    </source>
</reference>
<dbReference type="Gene3D" id="3.40.640.10">
    <property type="entry name" value="Type I PLP-dependent aspartate aminotransferase-like (Major domain)"/>
    <property type="match status" value="1"/>
</dbReference>
<dbReference type="AlphaFoldDB" id="A0A7Y0E195"/>
<comment type="subunit">
    <text evidence="3">Homodimer.</text>
</comment>
<protein>
    <recommendedName>
        <fullName evidence="4">aspartate transaminase</fullName>
        <ecNumber evidence="4">2.6.1.1</ecNumber>
    </recommendedName>
</protein>
<sequence length="397" mass="43053">MRYSDLKERVGGMSGEAWKIHDLAKARAAAGHDVIILSVGEDRTAVTHPALVDVAKHSLDAGKHHYAPTIGSEDLRAAIAKRHFRTTGQTVTPDSCCLFSGAQNALFSVSLALLNPGDEIIVPEPFYATYPGVARAGGANMVTVRTDPEADFVLDPDRLSAAVTDRTRVILINSPNNPTGACYPRDVMEAVADICKKHDLWLISDEVYSDFVYDADHVAPGALPGMAERTVTIGSLSKSYRMSGWRIGWAVSNPELNGILDDLICCMLYGGPSFVQDAALSALAEPPLPGVEEDKRDMLEAYHRKRDMVMGMLGDTPGLILRRPSAGMFVMVDIRPTGLSDFEFAFKLLEEEDVSVMTGSAFGPSAVGHLRLGLVAHEDMLAEACRRIDRLARKLMA</sequence>
<dbReference type="PANTHER" id="PTHR46383:SF1">
    <property type="entry name" value="ASPARTATE AMINOTRANSFERASE"/>
    <property type="match status" value="1"/>
</dbReference>
<dbReference type="Gene3D" id="3.90.1150.10">
    <property type="entry name" value="Aspartate Aminotransferase, domain 1"/>
    <property type="match status" value="1"/>
</dbReference>
<evidence type="ECO:0000256" key="3">
    <source>
        <dbReference type="ARBA" id="ARBA00011738"/>
    </source>
</evidence>
<dbReference type="Proteomes" id="UP000539372">
    <property type="component" value="Unassembled WGS sequence"/>
</dbReference>
<evidence type="ECO:0000256" key="8">
    <source>
        <dbReference type="ARBA" id="ARBA00049185"/>
    </source>
</evidence>
<dbReference type="CDD" id="cd00609">
    <property type="entry name" value="AAT_like"/>
    <property type="match status" value="1"/>
</dbReference>
<dbReference type="GO" id="GO:0030170">
    <property type="term" value="F:pyridoxal phosphate binding"/>
    <property type="evidence" value="ECO:0007669"/>
    <property type="project" value="InterPro"/>
</dbReference>
<dbReference type="GO" id="GO:0006520">
    <property type="term" value="P:amino acid metabolic process"/>
    <property type="evidence" value="ECO:0007669"/>
    <property type="project" value="InterPro"/>
</dbReference>
<dbReference type="FunFam" id="3.40.640.10:FF:000033">
    <property type="entry name" value="Aspartate aminotransferase"/>
    <property type="match status" value="1"/>
</dbReference>
<dbReference type="InterPro" id="IPR015421">
    <property type="entry name" value="PyrdxlP-dep_Trfase_major"/>
</dbReference>
<dbReference type="Pfam" id="PF00155">
    <property type="entry name" value="Aminotran_1_2"/>
    <property type="match status" value="1"/>
</dbReference>
<name>A0A7Y0E195_9PROT</name>
<evidence type="ECO:0000259" key="9">
    <source>
        <dbReference type="Pfam" id="PF00155"/>
    </source>
</evidence>
<keyword evidence="6 10" id="KW-0808">Transferase</keyword>
<evidence type="ECO:0000256" key="5">
    <source>
        <dbReference type="ARBA" id="ARBA00022576"/>
    </source>
</evidence>
<dbReference type="SUPFAM" id="SSF53383">
    <property type="entry name" value="PLP-dependent transferases"/>
    <property type="match status" value="1"/>
</dbReference>
<feature type="domain" description="Aminotransferase class I/classII large" evidence="9">
    <location>
        <begin position="33"/>
        <end position="388"/>
    </location>
</feature>
<evidence type="ECO:0000256" key="1">
    <source>
        <dbReference type="ARBA" id="ARBA00001933"/>
    </source>
</evidence>
<dbReference type="EMBL" id="JABBNT010000003">
    <property type="protein sequence ID" value="NMM45341.1"/>
    <property type="molecule type" value="Genomic_DNA"/>
</dbReference>
<keyword evidence="5 10" id="KW-0032">Aminotransferase</keyword>
<comment type="cofactor">
    <cofactor evidence="1">
        <name>pyridoxal 5'-phosphate</name>
        <dbReference type="ChEBI" id="CHEBI:597326"/>
    </cofactor>
</comment>
<dbReference type="InterPro" id="IPR015424">
    <property type="entry name" value="PyrdxlP-dep_Trfase"/>
</dbReference>
<dbReference type="InterPro" id="IPR004839">
    <property type="entry name" value="Aminotransferase_I/II_large"/>
</dbReference>
<gene>
    <name evidence="10" type="ORF">HH303_12680</name>
</gene>
<keyword evidence="11" id="KW-1185">Reference proteome</keyword>
<evidence type="ECO:0000256" key="4">
    <source>
        <dbReference type="ARBA" id="ARBA00012753"/>
    </source>
</evidence>
<comment type="caution">
    <text evidence="10">The sequence shown here is derived from an EMBL/GenBank/DDBJ whole genome shotgun (WGS) entry which is preliminary data.</text>
</comment>
<dbReference type="PANTHER" id="PTHR46383">
    <property type="entry name" value="ASPARTATE AMINOTRANSFERASE"/>
    <property type="match status" value="1"/>
</dbReference>
<evidence type="ECO:0000313" key="11">
    <source>
        <dbReference type="Proteomes" id="UP000539372"/>
    </source>
</evidence>
<comment type="similarity">
    <text evidence="2">Belongs to the class-I pyridoxal-phosphate-dependent aminotransferase family.</text>
</comment>
<evidence type="ECO:0000256" key="2">
    <source>
        <dbReference type="ARBA" id="ARBA00007441"/>
    </source>
</evidence>
<proteinExistence type="inferred from homology"/>
<evidence type="ECO:0000256" key="7">
    <source>
        <dbReference type="ARBA" id="ARBA00022898"/>
    </source>
</evidence>
<organism evidence="10 11">
    <name type="scientific">Pacificispira spongiicola</name>
    <dbReference type="NCBI Taxonomy" id="2729598"/>
    <lineage>
        <taxon>Bacteria</taxon>
        <taxon>Pseudomonadati</taxon>
        <taxon>Pseudomonadota</taxon>
        <taxon>Alphaproteobacteria</taxon>
        <taxon>Rhodospirillales</taxon>
        <taxon>Rhodospirillaceae</taxon>
        <taxon>Pacificispira</taxon>
    </lineage>
</organism>
<keyword evidence="7" id="KW-0663">Pyridoxal phosphate</keyword>
<evidence type="ECO:0000256" key="6">
    <source>
        <dbReference type="ARBA" id="ARBA00022679"/>
    </source>
</evidence>
<dbReference type="InterPro" id="IPR050596">
    <property type="entry name" value="AspAT/PAT-like"/>
</dbReference>
<evidence type="ECO:0000313" key="10">
    <source>
        <dbReference type="EMBL" id="NMM45341.1"/>
    </source>
</evidence>